<evidence type="ECO:0000256" key="1">
    <source>
        <dbReference type="SAM" id="MobiDB-lite"/>
    </source>
</evidence>
<feature type="compositionally biased region" description="Polar residues" evidence="1">
    <location>
        <begin position="1"/>
        <end position="15"/>
    </location>
</feature>
<proteinExistence type="predicted"/>
<reference evidence="3" key="1">
    <citation type="submission" date="2020-06" db="EMBL/GenBank/DDBJ databases">
        <authorList>
            <consortium name="Plant Systems Biology data submission"/>
        </authorList>
    </citation>
    <scope>NUCLEOTIDE SEQUENCE</scope>
    <source>
        <strain evidence="3">D6</strain>
    </source>
</reference>
<dbReference type="InterPro" id="IPR041664">
    <property type="entry name" value="AAA_16"/>
</dbReference>
<comment type="caution">
    <text evidence="3">The sequence shown here is derived from an EMBL/GenBank/DDBJ whole genome shotgun (WGS) entry which is preliminary data.</text>
</comment>
<feature type="domain" description="Orc1-like AAA ATPase" evidence="2">
    <location>
        <begin position="174"/>
        <end position="366"/>
    </location>
</feature>
<dbReference type="OrthoDB" id="60033at2759"/>
<keyword evidence="4" id="KW-1185">Reference proteome</keyword>
<dbReference type="PANTHER" id="PTHR43642">
    <property type="entry name" value="HYBRID SIGNAL TRANSDUCTION HISTIDINE KINASE G"/>
    <property type="match status" value="1"/>
</dbReference>
<sequence>MNSSNNHPPVSSDLSSSDRHGLSNSGTSTSTSTRSSRRLLAKDLRGSEVQVYRSNSAAGINPLDFTIDKLRFSSLGRLYGREEEVAELKAVIAEQMERLAKFEEQQKKLLEKELQESLLDKNPSNKAKHDDDNNSAGNNKDSNSEQQQPGNLSAIQESEEMMTGSSDDKDDSKPHKSLVCVSGSAGSGKSVLAMKTLSMVRGHRGFFLSGKFHWGDTTRPLEAIANAFDSLCDDLALYKSQQTTPETGCNRWLFSFSEFKKQLTETFDAEELELLHRIIPHLRSVVEVADPIITEPIIHEGRGVSDTDYVGSELRLRITLKRFVKLFCSLGPLVIVLDDCQWIDRPSLELLESLIRDHEIAPITVIANYRDNEVDDQHIFQKAVKGLESDEGLSLSVHRMQAKPLEVDDICALLEDLIDAAPDDTRPLAQCIKSKTDGNALYVREFLLSLHRDELLTFEFRAMRWEWDVENIKVSARVTDNVVNLINYKIKELPALFSRLLPQIACLGCRFPIPAFDAVVNNCVSELEAEVAESYLRSICRHQENEDSGHMDASAAETTTSTSETILLVCEKIGLVSSCGLQSRYYQWEHDNIQQAALCFVPEEESLAFQFEVGKLLFNSLKEEHLMEVLFVVTSLLNSDQEALTKEDDSLRIQIAELNCRFCVAAFYASAFESAAVYSRKGIELLPVDKFDKHYDLALDLYEIAAEAHFSTGDYTNAMLFADEVVELPLIPLLHKRRVYKAKLLSLGGLGRVAEAKDLCVQVLQMLGCRFPRKMKSIHILAGVIKLQSTVESMAKKIDNAKRLEDEQKVWVHDLLDRLVTYSFQAGDTDLLSLTMLKGLSLTAKWGISDKSGPLLASGGLLLAILGNFAGAKKLADLAMKHANNGTDARTRLVAYRHVLHYQVALPACKKALMDGYRSGLRQGDIESALWNIYGHCDDQFTTGAKLSIVIKDFEMYTRQALQYNHVMTGRCFKIAWQFCVNLRQHGIAREMLTGEIMDEKEMIAEIERDKSDGQTLINLMRWKIHGCFWFRDYEEAVRIIQEMNFHKKAFEDALPGLGCTASLYLHCALSCISIARTNKSERQHLLKMSKFFLSRLKEWNKKGNPNTLHYQPLVEAELLTFKADDGEAKRKFDSSIHMAGRLGLVQDQAIAHERLGDHCLRLGYQNDARYHFDSALELFKYWGADARADLLASDVSDAAPAKEVVAKQDLHDDASALTTEMSGFSKKLSWPQATGDSSDCKS</sequence>
<feature type="compositionally biased region" description="Polar residues" evidence="1">
    <location>
        <begin position="134"/>
        <end position="156"/>
    </location>
</feature>
<dbReference type="InterPro" id="IPR027417">
    <property type="entry name" value="P-loop_NTPase"/>
</dbReference>
<feature type="compositionally biased region" description="Low complexity" evidence="1">
    <location>
        <begin position="22"/>
        <end position="34"/>
    </location>
</feature>
<name>A0A9N8H6T2_9STRA</name>
<organism evidence="3 4">
    <name type="scientific">Seminavis robusta</name>
    <dbReference type="NCBI Taxonomy" id="568900"/>
    <lineage>
        <taxon>Eukaryota</taxon>
        <taxon>Sar</taxon>
        <taxon>Stramenopiles</taxon>
        <taxon>Ochrophyta</taxon>
        <taxon>Bacillariophyta</taxon>
        <taxon>Bacillariophyceae</taxon>
        <taxon>Bacillariophycidae</taxon>
        <taxon>Naviculales</taxon>
        <taxon>Naviculaceae</taxon>
        <taxon>Seminavis</taxon>
    </lineage>
</organism>
<dbReference type="InterPro" id="IPR053159">
    <property type="entry name" value="Hybrid_Histidine_Kinase"/>
</dbReference>
<dbReference type="EMBL" id="CAICTM010000179">
    <property type="protein sequence ID" value="CAB9503933.1"/>
    <property type="molecule type" value="Genomic_DNA"/>
</dbReference>
<evidence type="ECO:0000313" key="4">
    <source>
        <dbReference type="Proteomes" id="UP001153069"/>
    </source>
</evidence>
<protein>
    <submittedName>
        <fullName evidence="3">Transcriptional regulator</fullName>
    </submittedName>
</protein>
<dbReference type="SUPFAM" id="SSF52540">
    <property type="entry name" value="P-loop containing nucleoside triphosphate hydrolases"/>
    <property type="match status" value="1"/>
</dbReference>
<evidence type="ECO:0000313" key="3">
    <source>
        <dbReference type="EMBL" id="CAB9503933.1"/>
    </source>
</evidence>
<dbReference type="AlphaFoldDB" id="A0A9N8H6T2"/>
<gene>
    <name evidence="3" type="ORF">SEMRO_180_G078850.1</name>
</gene>
<dbReference type="Proteomes" id="UP001153069">
    <property type="component" value="Unassembled WGS sequence"/>
</dbReference>
<accession>A0A9N8H6T2</accession>
<feature type="region of interest" description="Disordered" evidence="1">
    <location>
        <begin position="118"/>
        <end position="185"/>
    </location>
</feature>
<dbReference type="PANTHER" id="PTHR43642:SF1">
    <property type="entry name" value="HYBRID SIGNAL TRANSDUCTION HISTIDINE KINASE G"/>
    <property type="match status" value="1"/>
</dbReference>
<dbReference type="Pfam" id="PF13191">
    <property type="entry name" value="AAA_16"/>
    <property type="match status" value="1"/>
</dbReference>
<evidence type="ECO:0000259" key="2">
    <source>
        <dbReference type="Pfam" id="PF13191"/>
    </source>
</evidence>
<feature type="region of interest" description="Disordered" evidence="1">
    <location>
        <begin position="1"/>
        <end position="46"/>
    </location>
</feature>